<keyword evidence="2" id="KW-0812">Transmembrane</keyword>
<evidence type="ECO:0000313" key="4">
    <source>
        <dbReference type="Proteomes" id="UP000590524"/>
    </source>
</evidence>
<keyword evidence="2" id="KW-1133">Transmembrane helix</keyword>
<comment type="caution">
    <text evidence="3">The sequence shown here is derived from an EMBL/GenBank/DDBJ whole genome shotgun (WGS) entry which is preliminary data.</text>
</comment>
<dbReference type="InterPro" id="IPR007039">
    <property type="entry name" value="TrbC/VirB2"/>
</dbReference>
<dbReference type="Pfam" id="PF04956">
    <property type="entry name" value="TrbC"/>
    <property type="match status" value="1"/>
</dbReference>
<protein>
    <submittedName>
        <fullName evidence="3">Type IV secretory pathway VirB2 component (Pilin)</fullName>
    </submittedName>
</protein>
<feature type="transmembrane region" description="Helical" evidence="2">
    <location>
        <begin position="20"/>
        <end position="41"/>
    </location>
</feature>
<feature type="region of interest" description="Disordered" evidence="1">
    <location>
        <begin position="76"/>
        <end position="112"/>
    </location>
</feature>
<proteinExistence type="predicted"/>
<sequence>MSNSNDNGIVEAVQWGERLLLGSVGTSVMIMAVAILGLFALRGCMDRSFAVRVLLGCFIIIGAPMIAAGIMTTAASGSGQVNAPTQEVEVSPPPLRAPERFDPYGGASVPSS</sequence>
<evidence type="ECO:0000256" key="2">
    <source>
        <dbReference type="SAM" id="Phobius"/>
    </source>
</evidence>
<name>A0A7W6LTK6_9SPHN</name>
<keyword evidence="2" id="KW-0472">Membrane</keyword>
<dbReference type="AlphaFoldDB" id="A0A7W6LTK6"/>
<feature type="compositionally biased region" description="Polar residues" evidence="1">
    <location>
        <begin position="76"/>
        <end position="85"/>
    </location>
</feature>
<accession>A0A7W6LTK6</accession>
<feature type="transmembrane region" description="Helical" evidence="2">
    <location>
        <begin position="53"/>
        <end position="75"/>
    </location>
</feature>
<organism evidence="3 4">
    <name type="scientific">Sphingobium scionense</name>
    <dbReference type="NCBI Taxonomy" id="1404341"/>
    <lineage>
        <taxon>Bacteria</taxon>
        <taxon>Pseudomonadati</taxon>
        <taxon>Pseudomonadota</taxon>
        <taxon>Alphaproteobacteria</taxon>
        <taxon>Sphingomonadales</taxon>
        <taxon>Sphingomonadaceae</taxon>
        <taxon>Sphingobium</taxon>
    </lineage>
</organism>
<dbReference type="RefSeq" id="WP_188083583.1">
    <property type="nucleotide sequence ID" value="NZ_JACIEU010000018.1"/>
</dbReference>
<gene>
    <name evidence="3" type="ORF">GGQ90_004001</name>
</gene>
<keyword evidence="4" id="KW-1185">Reference proteome</keyword>
<evidence type="ECO:0000256" key="1">
    <source>
        <dbReference type="SAM" id="MobiDB-lite"/>
    </source>
</evidence>
<dbReference type="Proteomes" id="UP000590524">
    <property type="component" value="Unassembled WGS sequence"/>
</dbReference>
<reference evidence="3 4" key="1">
    <citation type="submission" date="2020-08" db="EMBL/GenBank/DDBJ databases">
        <title>Genomic Encyclopedia of Type Strains, Phase IV (KMG-IV): sequencing the most valuable type-strain genomes for metagenomic binning, comparative biology and taxonomic classification.</title>
        <authorList>
            <person name="Goeker M."/>
        </authorList>
    </citation>
    <scope>NUCLEOTIDE SEQUENCE [LARGE SCALE GENOMIC DNA]</scope>
    <source>
        <strain evidence="3 4">DSM 19371</strain>
    </source>
</reference>
<dbReference type="EMBL" id="JACIEU010000018">
    <property type="protein sequence ID" value="MBB4150199.1"/>
    <property type="molecule type" value="Genomic_DNA"/>
</dbReference>
<evidence type="ECO:0000313" key="3">
    <source>
        <dbReference type="EMBL" id="MBB4150199.1"/>
    </source>
</evidence>